<keyword evidence="11" id="KW-1185">Reference proteome</keyword>
<gene>
    <name evidence="12 13 14" type="primary">LOC106745072</name>
</gene>
<sequence>MDTSVSSFLRTRGLSALWLLLVLSPAVRASYSIGVGIADSTGPTAEIVFMGYAKIDQKGSGLHLRTFARAFIIDDGAERFVFVSVDCGMIGNDIRQEVLRKLRGKFDDMYTEKNVMISGTHTHSSPGGFMLDMLFDLTAFGFVRETFDAIVNGITKSIERAHDAVVPGRIFITHGQVSGANINRSPQAYLNNPKSERDRYEYDVDKTLTQIQFIGADDKPLGVINWFAVHPTSMNNTNHLVSSDNVGYASLLFEKMMNNNAMIGKGPFVAAFASTNLGDVSPNTRGPKCEFSGQNCSEQYTCPGKKEMCFASGPGKDMFDSTSIIAHKLYQESTRLWRSGEATEVVGPVRVVHRYVNMPEQSAEFYNGSTGQTEKVHGCVPAMGYSFAAGTTDGPGSFAFEQGTTTPNPLWNAVRNLVAVPTAEDIRCHGAKPILLATGRIKLPYQWQPKIVSTQVAVIGNVVVAGVPGEFTTMSGRRLREAIEKVMSDSSNGETSVIVAGLCNTYSDYISTPEEYQVQRYEAASTIYGPHTLTIYLKQYQELVQAAIDGKELPPGPQPPQLLHSNLISLVPPVLYDTPKWGRNFGDVIQQPRQAVWPGDTVTAIFVAGHPRNNLMTDNTFLTVERLGDDEVWIPIATDADWETKFQWTRNSVILGSSQVTVTWEIPQDAKPGEYRIRHNGYYRYILGGVYPYYGTSNSFQVEVPVYQNIRRHRYYG</sequence>
<dbReference type="RefSeq" id="XP_014475826.1">
    <property type="nucleotide sequence ID" value="XM_014620340.1"/>
</dbReference>
<comment type="similarity">
    <text evidence="1 7">Belongs to the neutral ceramidase family.</text>
</comment>
<evidence type="ECO:0000256" key="8">
    <source>
        <dbReference type="SAM" id="SignalP"/>
    </source>
</evidence>
<evidence type="ECO:0000256" key="5">
    <source>
        <dbReference type="PIRSR" id="PIRSR606823-1"/>
    </source>
</evidence>
<evidence type="ECO:0000313" key="13">
    <source>
        <dbReference type="RefSeq" id="XP_014475826.1"/>
    </source>
</evidence>
<dbReference type="GO" id="GO:0016020">
    <property type="term" value="C:membrane"/>
    <property type="evidence" value="ECO:0007669"/>
    <property type="project" value="GOC"/>
</dbReference>
<comment type="catalytic activity">
    <reaction evidence="7">
        <text>an N-acylsphing-4-enine + H2O = sphing-4-enine + a fatty acid</text>
        <dbReference type="Rhea" id="RHEA:20856"/>
        <dbReference type="ChEBI" id="CHEBI:15377"/>
        <dbReference type="ChEBI" id="CHEBI:28868"/>
        <dbReference type="ChEBI" id="CHEBI:52639"/>
        <dbReference type="ChEBI" id="CHEBI:57756"/>
        <dbReference type="EC" id="3.5.1.23"/>
    </reaction>
</comment>
<dbReference type="RefSeq" id="XP_014475825.1">
    <property type="nucleotide sequence ID" value="XM_014620339.1"/>
</dbReference>
<reference evidence="12 13" key="1">
    <citation type="submission" date="2025-04" db="UniProtKB">
        <authorList>
            <consortium name="RefSeq"/>
        </authorList>
    </citation>
    <scope>IDENTIFICATION</scope>
</reference>
<organism evidence="11 14">
    <name type="scientific">Dinoponera quadriceps</name>
    <name type="common">South American ant</name>
    <dbReference type="NCBI Taxonomy" id="609295"/>
    <lineage>
        <taxon>Eukaryota</taxon>
        <taxon>Metazoa</taxon>
        <taxon>Ecdysozoa</taxon>
        <taxon>Arthropoda</taxon>
        <taxon>Hexapoda</taxon>
        <taxon>Insecta</taxon>
        <taxon>Pterygota</taxon>
        <taxon>Neoptera</taxon>
        <taxon>Endopterygota</taxon>
        <taxon>Hymenoptera</taxon>
        <taxon>Apocrita</taxon>
        <taxon>Aculeata</taxon>
        <taxon>Formicoidea</taxon>
        <taxon>Formicidae</taxon>
        <taxon>Ponerinae</taxon>
        <taxon>Ponerini</taxon>
        <taxon>Dinoponera</taxon>
    </lineage>
</organism>
<dbReference type="GO" id="GO:0017040">
    <property type="term" value="F:N-acylsphingosine amidohydrolase activity"/>
    <property type="evidence" value="ECO:0007669"/>
    <property type="project" value="UniProtKB-UniRule"/>
</dbReference>
<dbReference type="PANTHER" id="PTHR12670">
    <property type="entry name" value="CERAMIDASE"/>
    <property type="match status" value="1"/>
</dbReference>
<dbReference type="Proteomes" id="UP000515204">
    <property type="component" value="Unplaced"/>
</dbReference>
<evidence type="ECO:0000256" key="1">
    <source>
        <dbReference type="ARBA" id="ARBA00009835"/>
    </source>
</evidence>
<keyword evidence="6" id="KW-0862">Zinc</keyword>
<comment type="cofactor">
    <cofactor evidence="6">
        <name>Zn(2+)</name>
        <dbReference type="ChEBI" id="CHEBI:29105"/>
    </cofactor>
    <text evidence="6">Binds 1 zinc ion per subunit.</text>
</comment>
<protein>
    <recommendedName>
        <fullName evidence="3 7">Neutral ceramidase</fullName>
        <ecNumber evidence="2 7">3.5.1.23</ecNumber>
    </recommendedName>
</protein>
<evidence type="ECO:0000259" key="10">
    <source>
        <dbReference type="Pfam" id="PF17048"/>
    </source>
</evidence>
<keyword evidence="7" id="KW-0746">Sphingolipid metabolism</keyword>
<dbReference type="InterPro" id="IPR031329">
    <property type="entry name" value="NEUT/ALK_ceramidase_N"/>
</dbReference>
<proteinExistence type="inferred from homology"/>
<dbReference type="GO" id="GO:0005576">
    <property type="term" value="C:extracellular region"/>
    <property type="evidence" value="ECO:0007669"/>
    <property type="project" value="TreeGrafter"/>
</dbReference>
<feature type="binding site" evidence="6">
    <location>
        <position position="509"/>
    </location>
    <ligand>
        <name>Zn(2+)</name>
        <dbReference type="ChEBI" id="CHEBI:29105"/>
    </ligand>
</feature>
<dbReference type="EC" id="3.5.1.23" evidence="2 7"/>
<dbReference type="Pfam" id="PF04734">
    <property type="entry name" value="Ceramidase_alk"/>
    <property type="match status" value="1"/>
</dbReference>
<feature type="active site" description="Nucleophile" evidence="5">
    <location>
        <position position="281"/>
    </location>
</feature>
<keyword evidence="8" id="KW-0732">Signal</keyword>
<evidence type="ECO:0000256" key="6">
    <source>
        <dbReference type="PIRSR" id="PIRSR606823-2"/>
    </source>
</evidence>
<dbReference type="GO" id="GO:0042759">
    <property type="term" value="P:long-chain fatty acid biosynthetic process"/>
    <property type="evidence" value="ECO:0007669"/>
    <property type="project" value="TreeGrafter"/>
</dbReference>
<dbReference type="GO" id="GO:0046512">
    <property type="term" value="P:sphingosine biosynthetic process"/>
    <property type="evidence" value="ECO:0007669"/>
    <property type="project" value="TreeGrafter"/>
</dbReference>
<evidence type="ECO:0000256" key="4">
    <source>
        <dbReference type="ARBA" id="ARBA00022801"/>
    </source>
</evidence>
<name>A0A6P3XC44_DINQU</name>
<evidence type="ECO:0000313" key="12">
    <source>
        <dbReference type="RefSeq" id="XP_014475825.1"/>
    </source>
</evidence>
<evidence type="ECO:0000256" key="7">
    <source>
        <dbReference type="RuleBase" id="RU366019"/>
    </source>
</evidence>
<dbReference type="GeneID" id="106745072"/>
<dbReference type="GO" id="GO:0046514">
    <property type="term" value="P:ceramide catabolic process"/>
    <property type="evidence" value="ECO:0007669"/>
    <property type="project" value="InterPro"/>
</dbReference>
<dbReference type="OrthoDB" id="191371at2759"/>
<keyword evidence="6" id="KW-0479">Metal-binding</keyword>
<dbReference type="InterPro" id="IPR031331">
    <property type="entry name" value="NEUT/ALK_ceramidase_C"/>
</dbReference>
<accession>A0A6P3XC44</accession>
<dbReference type="GO" id="GO:0046872">
    <property type="term" value="F:metal ion binding"/>
    <property type="evidence" value="ECO:0007669"/>
    <property type="project" value="UniProtKB-KW"/>
</dbReference>
<evidence type="ECO:0000313" key="11">
    <source>
        <dbReference type="Proteomes" id="UP000515204"/>
    </source>
</evidence>
<feature type="domain" description="Neutral/alkaline non-lysosomal ceramidase C-terminal" evidence="10">
    <location>
        <begin position="541"/>
        <end position="702"/>
    </location>
</feature>
<keyword evidence="7" id="KW-0443">Lipid metabolism</keyword>
<evidence type="ECO:0000313" key="14">
    <source>
        <dbReference type="RefSeq" id="XP_014475828.1"/>
    </source>
</evidence>
<dbReference type="AlphaFoldDB" id="A0A6P3XC44"/>
<dbReference type="InterPro" id="IPR038445">
    <property type="entry name" value="NCDase_C_sf"/>
</dbReference>
<keyword evidence="4 7" id="KW-0378">Hydrolase</keyword>
<feature type="binding site" evidence="6">
    <location>
        <position position="121"/>
    </location>
    <ligand>
        <name>Zn(2+)</name>
        <dbReference type="ChEBI" id="CHEBI:29105"/>
    </ligand>
</feature>
<feature type="chain" id="PRO_5044646747" description="Neutral ceramidase" evidence="8">
    <location>
        <begin position="30"/>
        <end position="717"/>
    </location>
</feature>
<feature type="binding site" evidence="6">
    <location>
        <position position="230"/>
    </location>
    <ligand>
        <name>Zn(2+)</name>
        <dbReference type="ChEBI" id="CHEBI:29105"/>
    </ligand>
</feature>
<evidence type="ECO:0000259" key="9">
    <source>
        <dbReference type="Pfam" id="PF04734"/>
    </source>
</evidence>
<dbReference type="CTD" id="43618"/>
<feature type="binding site" evidence="6">
    <location>
        <position position="470"/>
    </location>
    <ligand>
        <name>Zn(2+)</name>
        <dbReference type="ChEBI" id="CHEBI:29105"/>
    </ligand>
</feature>
<evidence type="ECO:0000256" key="3">
    <source>
        <dbReference type="ARBA" id="ARBA00019235"/>
    </source>
</evidence>
<evidence type="ECO:0000256" key="2">
    <source>
        <dbReference type="ARBA" id="ARBA00011891"/>
    </source>
</evidence>
<dbReference type="Pfam" id="PF17048">
    <property type="entry name" value="Ceramidse_alk_C"/>
    <property type="match status" value="1"/>
</dbReference>
<dbReference type="RefSeq" id="XP_014475828.1">
    <property type="nucleotide sequence ID" value="XM_014620342.1"/>
</dbReference>
<dbReference type="Gene3D" id="2.60.40.2300">
    <property type="entry name" value="Neutral/alkaline non-lysosomal ceramidase, C-terminal domain"/>
    <property type="match status" value="1"/>
</dbReference>
<dbReference type="PANTHER" id="PTHR12670:SF1">
    <property type="entry name" value="NEUTRAL CERAMIDASE"/>
    <property type="match status" value="1"/>
</dbReference>
<dbReference type="InterPro" id="IPR006823">
    <property type="entry name" value="Ceramidase_alk"/>
</dbReference>
<feature type="domain" description="Neutral/alkaline non-lysosomal ceramidase N-terminal" evidence="9">
    <location>
        <begin position="31"/>
        <end position="537"/>
    </location>
</feature>
<feature type="signal peptide" evidence="8">
    <location>
        <begin position="1"/>
        <end position="29"/>
    </location>
</feature>
<dbReference type="KEGG" id="dqu:106745072"/>